<feature type="domain" description="ABC transporter" evidence="10">
    <location>
        <begin position="57"/>
        <end position="300"/>
    </location>
</feature>
<dbReference type="InterPro" id="IPR003439">
    <property type="entry name" value="ABC_transporter-like_ATP-bd"/>
</dbReference>
<feature type="transmembrane region" description="Helical" evidence="9">
    <location>
        <begin position="436"/>
        <end position="459"/>
    </location>
</feature>
<keyword evidence="7 9" id="KW-1133">Transmembrane helix</keyword>
<feature type="transmembrane region" description="Helical" evidence="9">
    <location>
        <begin position="517"/>
        <end position="539"/>
    </location>
</feature>
<keyword evidence="3" id="KW-0813">Transport</keyword>
<keyword evidence="6 11" id="KW-0067">ATP-binding</keyword>
<evidence type="ECO:0000256" key="6">
    <source>
        <dbReference type="ARBA" id="ARBA00022840"/>
    </source>
</evidence>
<feature type="transmembrane region" description="Helical" evidence="9">
    <location>
        <begin position="635"/>
        <end position="657"/>
    </location>
</feature>
<proteinExistence type="evidence at transcript level"/>
<dbReference type="Gene3D" id="3.30.70.1820">
    <property type="entry name" value="L1 transposable element, RRM domain"/>
    <property type="match status" value="1"/>
</dbReference>
<comment type="similarity">
    <text evidence="2">Belongs to the ABC transporter superfamily. ABCG family. Eye pigment precursor importer (TC 3.A.1.204) subfamily.</text>
</comment>
<evidence type="ECO:0000256" key="4">
    <source>
        <dbReference type="ARBA" id="ARBA00022692"/>
    </source>
</evidence>
<dbReference type="Pfam" id="PF01061">
    <property type="entry name" value="ABC2_membrane"/>
    <property type="match status" value="1"/>
</dbReference>
<sequence>MKEQKESISLTNCCLKSDKPETISITTDCKDAYIVEETSLIINGASIFQGPTVNIDIEFQDLTYEVKVKKHVLEKKIILKNLNGVFKSGELVAVLGPSGAGKSSLLNILAGYSSNDGGVIGGKILVNGTERNLRRFRKLSCYIMQDDVLMPNLTVIESMMVSANLHLKSILGYKEKRRVVEDILSIFGLSHICNTYMSEISGGQRKRLAIALELVNNPPVIFLDEPTSGLDSSSAFQCISLLKSLAQGGRTVICTIHQPSAKLFEMFDKIYLLTAGHCIYNGSITNLLPYMETQNLICPKYHNPADFIIEVASGEYGDILPQLVKGWKIQEKREELKRMESEDFGLNDNVDALLAQQTMMSMLPSCGFRSSTDSLSSTTSQTTQFTVLSKRAMISIVRDKMFTHLRLVSVLVVAVIIGLLYLDIGDDGNKVQNNTGCLFFSMLFLLFIALMPTVLTFPLEKTVFIREHLNNWYSLKSYYLAKTMSDLPFQVFLPLIYCSIVYFMTGQPKDVTRYIQYVSVTILTCLVAQSIGLLLGAVAPNVPTAVFVAPVTGIPVLLFSGFFVSFDTIPKYMQWLTYISFARYSWEGMMVAIYGNKRGKLTCDDDIKCLFRQSNDVLDSLDINESALNIKQGKFYFDCIVLSMFFVTLRLVTYMVLRYKVKSTASKLREIEDRSRRNNLRVEGVKEDDNESWLESEIKVKKIFDEYLGIKDVKIERAHRAGKEDIKKAQNNCCEIIGF</sequence>
<name>T2M5N0_HYDVU</name>
<dbReference type="PANTHER" id="PTHR48041">
    <property type="entry name" value="ABC TRANSPORTER G FAMILY MEMBER 28"/>
    <property type="match status" value="1"/>
</dbReference>
<dbReference type="InterPro" id="IPR027417">
    <property type="entry name" value="P-loop_NTPase"/>
</dbReference>
<keyword evidence="5" id="KW-0547">Nucleotide-binding</keyword>
<feature type="non-terminal residue" evidence="11">
    <location>
        <position position="1"/>
    </location>
</feature>
<dbReference type="InterPro" id="IPR043926">
    <property type="entry name" value="ABCG_dom"/>
</dbReference>
<dbReference type="GO" id="GO:0005524">
    <property type="term" value="F:ATP binding"/>
    <property type="evidence" value="ECO:0007669"/>
    <property type="project" value="UniProtKB-KW"/>
</dbReference>
<gene>
    <name evidence="11" type="primary">ABCG4</name>
</gene>
<dbReference type="OrthoDB" id="5969277at2759"/>
<dbReference type="PANTHER" id="PTHR48041:SF78">
    <property type="entry name" value="ABC TRANSPORTER EXPRESSED IN TRACHEA, ISOFORM A"/>
    <property type="match status" value="1"/>
</dbReference>
<dbReference type="PROSITE" id="PS50893">
    <property type="entry name" value="ABC_TRANSPORTER_2"/>
    <property type="match status" value="1"/>
</dbReference>
<dbReference type="InterPro" id="IPR017871">
    <property type="entry name" value="ABC_transporter-like_CS"/>
</dbReference>
<dbReference type="CDD" id="cd03213">
    <property type="entry name" value="ABCG_EPDR"/>
    <property type="match status" value="1"/>
</dbReference>
<dbReference type="GO" id="GO:0140359">
    <property type="term" value="F:ABC-type transporter activity"/>
    <property type="evidence" value="ECO:0007669"/>
    <property type="project" value="InterPro"/>
</dbReference>
<dbReference type="InterPro" id="IPR013525">
    <property type="entry name" value="ABC2_TM"/>
</dbReference>
<keyword evidence="8 9" id="KW-0472">Membrane</keyword>
<feature type="transmembrane region" description="Helical" evidence="9">
    <location>
        <begin position="487"/>
        <end position="505"/>
    </location>
</feature>
<dbReference type="Pfam" id="PF00005">
    <property type="entry name" value="ABC_tran"/>
    <property type="match status" value="1"/>
</dbReference>
<dbReference type="InterPro" id="IPR003593">
    <property type="entry name" value="AAA+_ATPase"/>
</dbReference>
<accession>T2M5N0</accession>
<organism evidence="11">
    <name type="scientific">Hydra vulgaris</name>
    <name type="common">Hydra</name>
    <name type="synonym">Hydra attenuata</name>
    <dbReference type="NCBI Taxonomy" id="6087"/>
    <lineage>
        <taxon>Eukaryota</taxon>
        <taxon>Metazoa</taxon>
        <taxon>Cnidaria</taxon>
        <taxon>Hydrozoa</taxon>
        <taxon>Hydroidolina</taxon>
        <taxon>Anthoathecata</taxon>
        <taxon>Aplanulata</taxon>
        <taxon>Hydridae</taxon>
        <taxon>Hydra</taxon>
    </lineage>
</organism>
<dbReference type="PROSITE" id="PS00211">
    <property type="entry name" value="ABC_TRANSPORTER_1"/>
    <property type="match status" value="1"/>
</dbReference>
<dbReference type="GO" id="GO:0016887">
    <property type="term" value="F:ATP hydrolysis activity"/>
    <property type="evidence" value="ECO:0007669"/>
    <property type="project" value="InterPro"/>
</dbReference>
<feature type="transmembrane region" description="Helical" evidence="9">
    <location>
        <begin position="405"/>
        <end position="424"/>
    </location>
</feature>
<evidence type="ECO:0000313" key="11">
    <source>
        <dbReference type="EMBL" id="CDG67439.1"/>
    </source>
</evidence>
<evidence type="ECO:0000256" key="7">
    <source>
        <dbReference type="ARBA" id="ARBA00022989"/>
    </source>
</evidence>
<feature type="transmembrane region" description="Helical" evidence="9">
    <location>
        <begin position="545"/>
        <end position="566"/>
    </location>
</feature>
<evidence type="ECO:0000256" key="3">
    <source>
        <dbReference type="ARBA" id="ARBA00022448"/>
    </source>
</evidence>
<dbReference type="GO" id="GO:0005886">
    <property type="term" value="C:plasma membrane"/>
    <property type="evidence" value="ECO:0007669"/>
    <property type="project" value="TreeGrafter"/>
</dbReference>
<dbReference type="Pfam" id="PF19055">
    <property type="entry name" value="ABC2_membrane_7"/>
    <property type="match status" value="1"/>
</dbReference>
<evidence type="ECO:0000256" key="2">
    <source>
        <dbReference type="ARBA" id="ARBA00005814"/>
    </source>
</evidence>
<evidence type="ECO:0000256" key="5">
    <source>
        <dbReference type="ARBA" id="ARBA00022741"/>
    </source>
</evidence>
<evidence type="ECO:0000256" key="9">
    <source>
        <dbReference type="SAM" id="Phobius"/>
    </source>
</evidence>
<dbReference type="SUPFAM" id="SSF52540">
    <property type="entry name" value="P-loop containing nucleoside triphosphate hydrolases"/>
    <property type="match status" value="1"/>
</dbReference>
<dbReference type="EMBL" id="HAAD01001207">
    <property type="protein sequence ID" value="CDG67439.1"/>
    <property type="molecule type" value="mRNA"/>
</dbReference>
<comment type="subcellular location">
    <subcellularLocation>
        <location evidence="1">Membrane</location>
        <topology evidence="1">Multi-pass membrane protein</topology>
    </subcellularLocation>
</comment>
<keyword evidence="4 9" id="KW-0812">Transmembrane</keyword>
<protein>
    <submittedName>
        <fullName evidence="11">ATP-binding cassette sub-family G member 4</fullName>
    </submittedName>
</protein>
<dbReference type="FunFam" id="3.40.50.300:FF:001077">
    <property type="entry name" value="Uncharacterized protein, isoform A"/>
    <property type="match status" value="1"/>
</dbReference>
<dbReference type="Gene3D" id="3.40.50.300">
    <property type="entry name" value="P-loop containing nucleotide triphosphate hydrolases"/>
    <property type="match status" value="1"/>
</dbReference>
<evidence type="ECO:0000259" key="10">
    <source>
        <dbReference type="PROSITE" id="PS50893"/>
    </source>
</evidence>
<evidence type="ECO:0000256" key="8">
    <source>
        <dbReference type="ARBA" id="ARBA00023136"/>
    </source>
</evidence>
<evidence type="ECO:0000256" key="1">
    <source>
        <dbReference type="ARBA" id="ARBA00004141"/>
    </source>
</evidence>
<reference evidence="11" key="1">
    <citation type="journal article" date="2013" name="Genome Biol. Evol.">
        <title>Punctuated emergences of genetic and phenotypic innovations in eumetazoan, bilaterian, euteleostome, and hominidae ancestors.</title>
        <authorList>
            <person name="Wenger Y."/>
            <person name="Galliot B."/>
        </authorList>
    </citation>
    <scope>NUCLEOTIDE SEQUENCE</scope>
    <source>
        <tissue evidence="11">Whole animals</tissue>
    </source>
</reference>
<dbReference type="SMART" id="SM00382">
    <property type="entry name" value="AAA"/>
    <property type="match status" value="1"/>
</dbReference>
<dbReference type="InterPro" id="IPR050352">
    <property type="entry name" value="ABCG_transporters"/>
</dbReference>
<dbReference type="AlphaFoldDB" id="T2M5N0"/>